<protein>
    <submittedName>
        <fullName evidence="1">Uncharacterized protein</fullName>
    </submittedName>
</protein>
<name>K0Q2G9_9HYPH</name>
<sequence length="89" mass="9854">MLQSPAPQRRVRQARMLPKQRGRLVMALITPTLRCGQRALVDSATIVPVVTNMFECGSKLSTLAPENLDYLVSPHFIVLDAHTGLDQGR</sequence>
<dbReference type="STRING" id="1211777.BN77_p11395"/>
<dbReference type="HOGENOM" id="CLU_2452540_0_0_5"/>
<keyword evidence="2" id="KW-1185">Reference proteome</keyword>
<dbReference type="Proteomes" id="UP000009319">
    <property type="component" value="Unassembled WGS sequence"/>
</dbReference>
<evidence type="ECO:0000313" key="2">
    <source>
        <dbReference type="Proteomes" id="UP000009319"/>
    </source>
</evidence>
<proteinExistence type="predicted"/>
<dbReference type="AlphaFoldDB" id="K0Q2G9"/>
<dbReference type="EMBL" id="CANI01000039">
    <property type="protein sequence ID" value="CCM78705.1"/>
    <property type="molecule type" value="Genomic_DNA"/>
</dbReference>
<evidence type="ECO:0000313" key="1">
    <source>
        <dbReference type="EMBL" id="CCM78705.1"/>
    </source>
</evidence>
<comment type="caution">
    <text evidence="1">The sequence shown here is derived from an EMBL/GenBank/DDBJ whole genome shotgun (WGS) entry which is preliminary data.</text>
</comment>
<organism evidence="1 2">
    <name type="scientific">Rhizobium mesoamericanum STM3625</name>
    <dbReference type="NCBI Taxonomy" id="1211777"/>
    <lineage>
        <taxon>Bacteria</taxon>
        <taxon>Pseudomonadati</taxon>
        <taxon>Pseudomonadota</taxon>
        <taxon>Alphaproteobacteria</taxon>
        <taxon>Hyphomicrobiales</taxon>
        <taxon>Rhizobiaceae</taxon>
        <taxon>Rhizobium/Agrobacterium group</taxon>
        <taxon>Rhizobium</taxon>
    </lineage>
</organism>
<reference evidence="1 2" key="1">
    <citation type="journal article" date="2013" name="Genome Announc.">
        <title>Draft Genome Sequence of Rhizobium mesoamericanum STM3625, a Nitrogen-Fixing Symbiont of Mimosa pudica Isolated in French Guiana (South America).</title>
        <authorList>
            <person name="Moulin L."/>
            <person name="Mornico D."/>
            <person name="Melkonian R."/>
            <person name="Klonowska A."/>
        </authorList>
    </citation>
    <scope>NUCLEOTIDE SEQUENCE [LARGE SCALE GENOMIC DNA]</scope>
    <source>
        <strain evidence="1 2">STM3625</strain>
    </source>
</reference>
<accession>K0Q2G9</accession>
<gene>
    <name evidence="1" type="ORF">BN77_p11395</name>
</gene>